<organism evidence="3 4">
    <name type="scientific">Stichopus japonicus</name>
    <name type="common">Sea cucumber</name>
    <dbReference type="NCBI Taxonomy" id="307972"/>
    <lineage>
        <taxon>Eukaryota</taxon>
        <taxon>Metazoa</taxon>
        <taxon>Echinodermata</taxon>
        <taxon>Eleutherozoa</taxon>
        <taxon>Echinozoa</taxon>
        <taxon>Holothuroidea</taxon>
        <taxon>Aspidochirotacea</taxon>
        <taxon>Aspidochirotida</taxon>
        <taxon>Stichopodidae</taxon>
        <taxon>Apostichopus</taxon>
    </lineage>
</organism>
<dbReference type="OrthoDB" id="3231855at2759"/>
<dbReference type="AlphaFoldDB" id="A0A2G8KDT1"/>
<gene>
    <name evidence="3" type="ORF">BSL78_17003</name>
</gene>
<feature type="compositionally biased region" description="Low complexity" evidence="1">
    <location>
        <begin position="109"/>
        <end position="125"/>
    </location>
</feature>
<feature type="region of interest" description="Disordered" evidence="1">
    <location>
        <begin position="93"/>
        <end position="127"/>
    </location>
</feature>
<feature type="domain" description="DUF7818" evidence="2">
    <location>
        <begin position="3"/>
        <end position="34"/>
    </location>
</feature>
<evidence type="ECO:0000313" key="3">
    <source>
        <dbReference type="EMBL" id="PIK46125.1"/>
    </source>
</evidence>
<dbReference type="Pfam" id="PF25126">
    <property type="entry name" value="DUF7818"/>
    <property type="match status" value="1"/>
</dbReference>
<evidence type="ECO:0000259" key="2">
    <source>
        <dbReference type="Pfam" id="PF25126"/>
    </source>
</evidence>
<comment type="caution">
    <text evidence="3">The sequence shown here is derived from an EMBL/GenBank/DDBJ whole genome shotgun (WGS) entry which is preliminary data.</text>
</comment>
<dbReference type="Proteomes" id="UP000230750">
    <property type="component" value="Unassembled WGS sequence"/>
</dbReference>
<name>A0A2G8KDT1_STIJA</name>
<accession>A0A2G8KDT1</accession>
<protein>
    <recommendedName>
        <fullName evidence="2">DUF7818 domain-containing protein</fullName>
    </recommendedName>
</protein>
<reference evidence="3 4" key="1">
    <citation type="journal article" date="2017" name="PLoS Biol.">
        <title>The sea cucumber genome provides insights into morphological evolution and visceral regeneration.</title>
        <authorList>
            <person name="Zhang X."/>
            <person name="Sun L."/>
            <person name="Yuan J."/>
            <person name="Sun Y."/>
            <person name="Gao Y."/>
            <person name="Zhang L."/>
            <person name="Li S."/>
            <person name="Dai H."/>
            <person name="Hamel J.F."/>
            <person name="Liu C."/>
            <person name="Yu Y."/>
            <person name="Liu S."/>
            <person name="Lin W."/>
            <person name="Guo K."/>
            <person name="Jin S."/>
            <person name="Xu P."/>
            <person name="Storey K.B."/>
            <person name="Huan P."/>
            <person name="Zhang T."/>
            <person name="Zhou Y."/>
            <person name="Zhang J."/>
            <person name="Lin C."/>
            <person name="Li X."/>
            <person name="Xing L."/>
            <person name="Huo D."/>
            <person name="Sun M."/>
            <person name="Wang L."/>
            <person name="Mercier A."/>
            <person name="Li F."/>
            <person name="Yang H."/>
            <person name="Xiang J."/>
        </authorList>
    </citation>
    <scope>NUCLEOTIDE SEQUENCE [LARGE SCALE GENOMIC DNA]</scope>
    <source>
        <strain evidence="3">Shaxun</strain>
        <tissue evidence="3">Muscle</tissue>
    </source>
</reference>
<proteinExistence type="predicted"/>
<evidence type="ECO:0000256" key="1">
    <source>
        <dbReference type="SAM" id="MobiDB-lite"/>
    </source>
</evidence>
<evidence type="ECO:0000313" key="4">
    <source>
        <dbReference type="Proteomes" id="UP000230750"/>
    </source>
</evidence>
<dbReference type="EMBL" id="MRZV01000664">
    <property type="protein sequence ID" value="PIK46125.1"/>
    <property type="molecule type" value="Genomic_DNA"/>
</dbReference>
<keyword evidence="4" id="KW-1185">Reference proteome</keyword>
<dbReference type="InterPro" id="IPR056720">
    <property type="entry name" value="DUF7818"/>
</dbReference>
<sequence>MAVALQLQEIFGSVGYNIDSDVLSEDDLTISVDLPLAKAIHFAWRQNFQQKFEREEKTAAGDDEARCINGDLRDEELAKQLQQEEEQMRMKAVQKQLEKEHLRKNQQASSRADLASPSMSSSRSPGVRTETFRISWMTIWPKN</sequence>